<keyword evidence="3" id="KW-1185">Reference proteome</keyword>
<protein>
    <submittedName>
        <fullName evidence="2">Uncharacterized protein</fullName>
    </submittedName>
</protein>
<accession>A0ABQ3A5W3</accession>
<proteinExistence type="predicted"/>
<sequence length="267" mass="28295">MKKLLFAGLLGGLLGVCLIPSLAMAQSAFDGTWKIDLHRVQMPKKPDVILLQNDMYQCKTCAPAINVKADGEDQSVTGHPYFDMIAIKVVDDHTVRETAKKAGKVVSTSTTTVAADGKTASFEFTDSSNSNAEPVTGNGTMTRVEKGPAGSHAISGSWRTTTVNNVSDNGLTMTYKVEGDSLHMSSPTGQSYSAKMDGTDAPYMGDPGTTSVSVKQLGKNMLQETDKRDGKVISVAKMTVAADGKSMTITVEDKLHGSSSSFVAMKN</sequence>
<feature type="signal peptide" evidence="1">
    <location>
        <begin position="1"/>
        <end position="25"/>
    </location>
</feature>
<keyword evidence="1" id="KW-0732">Signal</keyword>
<name>A0ABQ3A5W3_9GAMM</name>
<feature type="chain" id="PRO_5046613103" evidence="1">
    <location>
        <begin position="26"/>
        <end position="267"/>
    </location>
</feature>
<dbReference type="RefSeq" id="WP_229792926.1">
    <property type="nucleotide sequence ID" value="NZ_BMXT01000004.1"/>
</dbReference>
<reference evidence="3" key="1">
    <citation type="journal article" date="2019" name="Int. J. Syst. Evol. Microbiol.">
        <title>The Global Catalogue of Microorganisms (GCM) 10K type strain sequencing project: providing services to taxonomists for standard genome sequencing and annotation.</title>
        <authorList>
            <consortium name="The Broad Institute Genomics Platform"/>
            <consortium name="The Broad Institute Genome Sequencing Center for Infectious Disease"/>
            <person name="Wu L."/>
            <person name="Ma J."/>
        </authorList>
    </citation>
    <scope>NUCLEOTIDE SEQUENCE [LARGE SCALE GENOMIC DNA]</scope>
    <source>
        <strain evidence="3">KCTC 22232</strain>
    </source>
</reference>
<gene>
    <name evidence="2" type="ORF">GCM10008098_28930</name>
</gene>
<evidence type="ECO:0000256" key="1">
    <source>
        <dbReference type="SAM" id="SignalP"/>
    </source>
</evidence>
<evidence type="ECO:0000313" key="2">
    <source>
        <dbReference type="EMBL" id="GGY33790.1"/>
    </source>
</evidence>
<evidence type="ECO:0000313" key="3">
    <source>
        <dbReference type="Proteomes" id="UP000621898"/>
    </source>
</evidence>
<comment type="caution">
    <text evidence="2">The sequence shown here is derived from an EMBL/GenBank/DDBJ whole genome shotgun (WGS) entry which is preliminary data.</text>
</comment>
<organism evidence="2 3">
    <name type="scientific">Rhodanobacter panaciterrae</name>
    <dbReference type="NCBI Taxonomy" id="490572"/>
    <lineage>
        <taxon>Bacteria</taxon>
        <taxon>Pseudomonadati</taxon>
        <taxon>Pseudomonadota</taxon>
        <taxon>Gammaproteobacteria</taxon>
        <taxon>Lysobacterales</taxon>
        <taxon>Rhodanobacteraceae</taxon>
        <taxon>Rhodanobacter</taxon>
    </lineage>
</organism>
<dbReference type="EMBL" id="BMXT01000004">
    <property type="protein sequence ID" value="GGY33790.1"/>
    <property type="molecule type" value="Genomic_DNA"/>
</dbReference>
<dbReference type="Proteomes" id="UP000621898">
    <property type="component" value="Unassembled WGS sequence"/>
</dbReference>